<feature type="compositionally biased region" description="Low complexity" evidence="1">
    <location>
        <begin position="1"/>
        <end position="14"/>
    </location>
</feature>
<dbReference type="EMBL" id="JAGDFM010000652">
    <property type="protein sequence ID" value="KAG7376644.1"/>
    <property type="molecule type" value="Genomic_DNA"/>
</dbReference>
<sequence length="167" mass="17898">MASPSTPVSSVSAVESKRPVSSVSAVEGKPSNPWGCTSREFMAAYCPRLPAMVLYQNPAKAPTQPCLTCGRPVHSGLGRIKCHNHRDNSEPANGWAHLTLDEYDIISQIRQYQHLDHIADLLDDLLASILDIEARTSLTEESDSGSESVAILADAAGELNLGSGDEL</sequence>
<organism evidence="2 3">
    <name type="scientific">Phytophthora pseudosyringae</name>
    <dbReference type="NCBI Taxonomy" id="221518"/>
    <lineage>
        <taxon>Eukaryota</taxon>
        <taxon>Sar</taxon>
        <taxon>Stramenopiles</taxon>
        <taxon>Oomycota</taxon>
        <taxon>Peronosporomycetes</taxon>
        <taxon>Peronosporales</taxon>
        <taxon>Peronosporaceae</taxon>
        <taxon>Phytophthora</taxon>
    </lineage>
</organism>
<gene>
    <name evidence="2" type="ORF">PHYPSEUDO_013009</name>
</gene>
<evidence type="ECO:0000313" key="3">
    <source>
        <dbReference type="Proteomes" id="UP000694044"/>
    </source>
</evidence>
<feature type="region of interest" description="Disordered" evidence="1">
    <location>
        <begin position="1"/>
        <end position="30"/>
    </location>
</feature>
<name>A0A8T1VAS0_9STRA</name>
<proteinExistence type="predicted"/>
<evidence type="ECO:0000313" key="2">
    <source>
        <dbReference type="EMBL" id="KAG7376644.1"/>
    </source>
</evidence>
<accession>A0A8T1VAS0</accession>
<keyword evidence="3" id="KW-1185">Reference proteome</keyword>
<evidence type="ECO:0000256" key="1">
    <source>
        <dbReference type="SAM" id="MobiDB-lite"/>
    </source>
</evidence>
<dbReference type="Proteomes" id="UP000694044">
    <property type="component" value="Unassembled WGS sequence"/>
</dbReference>
<protein>
    <submittedName>
        <fullName evidence="2">Uncharacterized protein</fullName>
    </submittedName>
</protein>
<reference evidence="2" key="1">
    <citation type="submission" date="2021-02" db="EMBL/GenBank/DDBJ databases">
        <authorList>
            <person name="Palmer J.M."/>
        </authorList>
    </citation>
    <scope>NUCLEOTIDE SEQUENCE</scope>
    <source>
        <strain evidence="2">SCRP734</strain>
    </source>
</reference>
<dbReference type="AlphaFoldDB" id="A0A8T1VAS0"/>
<comment type="caution">
    <text evidence="2">The sequence shown here is derived from an EMBL/GenBank/DDBJ whole genome shotgun (WGS) entry which is preliminary data.</text>
</comment>